<evidence type="ECO:0000256" key="2">
    <source>
        <dbReference type="ARBA" id="ARBA00011900"/>
    </source>
</evidence>
<feature type="domain" description="Type II methyltransferase M.Eco57I C-terminal" evidence="9">
    <location>
        <begin position="310"/>
        <end position="531"/>
    </location>
</feature>
<evidence type="ECO:0000313" key="11">
    <source>
        <dbReference type="Proteomes" id="UP000199048"/>
    </source>
</evidence>
<dbReference type="SUPFAM" id="SSF53335">
    <property type="entry name" value="S-adenosyl-L-methionine-dependent methyltransferases"/>
    <property type="match status" value="1"/>
</dbReference>
<evidence type="ECO:0000313" key="10">
    <source>
        <dbReference type="EMBL" id="SFM95940.1"/>
    </source>
</evidence>
<dbReference type="PROSITE" id="PS00092">
    <property type="entry name" value="N6_MTASE"/>
    <property type="match status" value="1"/>
</dbReference>
<accession>A0A1I4V4N1</accession>
<comment type="catalytic activity">
    <reaction evidence="7">
        <text>a 2'-deoxyadenosine in DNA + S-adenosyl-L-methionine = an N(6)-methyl-2'-deoxyadenosine in DNA + S-adenosyl-L-homocysteine + H(+)</text>
        <dbReference type="Rhea" id="RHEA:15197"/>
        <dbReference type="Rhea" id="RHEA-COMP:12418"/>
        <dbReference type="Rhea" id="RHEA-COMP:12419"/>
        <dbReference type="ChEBI" id="CHEBI:15378"/>
        <dbReference type="ChEBI" id="CHEBI:57856"/>
        <dbReference type="ChEBI" id="CHEBI:59789"/>
        <dbReference type="ChEBI" id="CHEBI:90615"/>
        <dbReference type="ChEBI" id="CHEBI:90616"/>
        <dbReference type="EC" id="2.1.1.72"/>
    </reaction>
</comment>
<reference evidence="11" key="1">
    <citation type="submission" date="2016-10" db="EMBL/GenBank/DDBJ databases">
        <authorList>
            <person name="Varghese N."/>
            <person name="Submissions S."/>
        </authorList>
    </citation>
    <scope>NUCLEOTIDE SEQUENCE [LARGE SCALE GENOMIC DNA]</scope>
    <source>
        <strain evidence="11">BL36</strain>
    </source>
</reference>
<dbReference type="InterPro" id="IPR050953">
    <property type="entry name" value="N4_N6_ade-DNA_methylase"/>
</dbReference>
<evidence type="ECO:0000256" key="4">
    <source>
        <dbReference type="ARBA" id="ARBA00022679"/>
    </source>
</evidence>
<feature type="domain" description="DNA methylase adenine-specific" evidence="8">
    <location>
        <begin position="69"/>
        <end position="219"/>
    </location>
</feature>
<keyword evidence="5" id="KW-0949">S-adenosyl-L-methionine</keyword>
<dbReference type="GO" id="GO:0032259">
    <property type="term" value="P:methylation"/>
    <property type="evidence" value="ECO:0007669"/>
    <property type="project" value="UniProtKB-KW"/>
</dbReference>
<dbReference type="PANTHER" id="PTHR33841">
    <property type="entry name" value="DNA METHYLTRANSFERASE YEEA-RELATED"/>
    <property type="match status" value="1"/>
</dbReference>
<dbReference type="InterPro" id="IPR003356">
    <property type="entry name" value="DNA_methylase_A-5"/>
</dbReference>
<dbReference type="InterPro" id="IPR002052">
    <property type="entry name" value="DNA_methylase_N6_adenine_CS"/>
</dbReference>
<name>A0A1I4V4N1_9HYPH</name>
<keyword evidence="3 10" id="KW-0489">Methyltransferase</keyword>
<evidence type="ECO:0000259" key="9">
    <source>
        <dbReference type="Pfam" id="PF22837"/>
    </source>
</evidence>
<sequence length="552" mass="60332">MTVAGAPGSFPWRRTAGAALASTQEMGLEGRGGHASAEPDLCYDRPMDSLSLDQDLAEADGLLLGDLDAPLSRKASGAYFTPDAVAATLVRWAVRERNDRLLDPSCGDGAFVSAHPRSVGVEQDAASARIARERAPSGEIHVADFFAWAERTAERFDCAAGNPPFIRYQRFAGETRARALRICRGLGAGFSGLTSSWAPFLVATAALLRPGGRMAFVIPAEVGHAPYAAPFLDFAVSRFETVHVVAIREKLFPNLSEDCWLLFCDEFGGSTREIRFSALDRFVPSDAPPVTFERIGVDAWRGTWRKRLRPYLMPEPAREAYRRVADSAEARRLGQVAAVGIGYVTGANDFFHLRPSQADRLGIPEAFLYPTVRNGRVLSGSVLTRGQVARWRAADEPVLLLRLQKGEALPPAVVAYLDGEAGRRARTAYKCRVRSPWHAVPDVQVPDYLLSYMSGQRPSLVRNDARCTATNSVHCVRLREPTSGRRLDAWGTPFVDLSCEIEGHPLGGGMLKLEPREAAQVVLPGPGQVRAGDEDACREAVATMRRWRHRAA</sequence>
<organism evidence="10 11">
    <name type="scientific">Methylobacterium pseudosasicola</name>
    <dbReference type="NCBI Taxonomy" id="582667"/>
    <lineage>
        <taxon>Bacteria</taxon>
        <taxon>Pseudomonadati</taxon>
        <taxon>Pseudomonadota</taxon>
        <taxon>Alphaproteobacteria</taxon>
        <taxon>Hyphomicrobiales</taxon>
        <taxon>Methylobacteriaceae</taxon>
        <taxon>Methylobacterium</taxon>
    </lineage>
</organism>
<dbReference type="Proteomes" id="UP000199048">
    <property type="component" value="Unassembled WGS sequence"/>
</dbReference>
<dbReference type="Pfam" id="PF22837">
    <property type="entry name" value="M_Eco57I_C"/>
    <property type="match status" value="1"/>
</dbReference>
<dbReference type="InterPro" id="IPR054520">
    <property type="entry name" value="M_Eco57I_C"/>
</dbReference>
<comment type="similarity">
    <text evidence="1">Belongs to the N(4)/N(6)-methyltransferase family.</text>
</comment>
<proteinExistence type="inferred from homology"/>
<evidence type="ECO:0000256" key="5">
    <source>
        <dbReference type="ARBA" id="ARBA00022691"/>
    </source>
</evidence>
<dbReference type="CDD" id="cd02440">
    <property type="entry name" value="AdoMet_MTases"/>
    <property type="match status" value="1"/>
</dbReference>
<dbReference type="AlphaFoldDB" id="A0A1I4V4N1"/>
<evidence type="ECO:0000256" key="1">
    <source>
        <dbReference type="ARBA" id="ARBA00006594"/>
    </source>
</evidence>
<gene>
    <name evidence="10" type="ORF">SAMN05192568_10868</name>
</gene>
<evidence type="ECO:0000256" key="3">
    <source>
        <dbReference type="ARBA" id="ARBA00022603"/>
    </source>
</evidence>
<dbReference type="PANTHER" id="PTHR33841:SF5">
    <property type="entry name" value="DNA METHYLASE (MODIFICATION METHYLASE) (METHYLTRANSFERASE)-RELATED"/>
    <property type="match status" value="1"/>
</dbReference>
<keyword evidence="4" id="KW-0808">Transferase</keyword>
<evidence type="ECO:0000259" key="8">
    <source>
        <dbReference type="Pfam" id="PF02384"/>
    </source>
</evidence>
<dbReference type="Gene3D" id="3.40.50.150">
    <property type="entry name" value="Vaccinia Virus protein VP39"/>
    <property type="match status" value="1"/>
</dbReference>
<dbReference type="GO" id="GO:0003677">
    <property type="term" value="F:DNA binding"/>
    <property type="evidence" value="ECO:0007669"/>
    <property type="project" value="InterPro"/>
</dbReference>
<dbReference type="GO" id="GO:0009307">
    <property type="term" value="P:DNA restriction-modification system"/>
    <property type="evidence" value="ECO:0007669"/>
    <property type="project" value="UniProtKB-KW"/>
</dbReference>
<dbReference type="STRING" id="582667.SAMN05192568_10868"/>
<dbReference type="InterPro" id="IPR029063">
    <property type="entry name" value="SAM-dependent_MTases_sf"/>
</dbReference>
<dbReference type="EMBL" id="FOTK01000086">
    <property type="protein sequence ID" value="SFM95940.1"/>
    <property type="molecule type" value="Genomic_DNA"/>
</dbReference>
<dbReference type="GO" id="GO:0008170">
    <property type="term" value="F:N-methyltransferase activity"/>
    <property type="evidence" value="ECO:0007669"/>
    <property type="project" value="InterPro"/>
</dbReference>
<dbReference type="Pfam" id="PF02384">
    <property type="entry name" value="N6_Mtase"/>
    <property type="match status" value="1"/>
</dbReference>
<dbReference type="PRINTS" id="PR00507">
    <property type="entry name" value="N12N6MTFRASE"/>
</dbReference>
<keyword evidence="6" id="KW-0680">Restriction system</keyword>
<evidence type="ECO:0000256" key="6">
    <source>
        <dbReference type="ARBA" id="ARBA00022747"/>
    </source>
</evidence>
<dbReference type="GO" id="GO:0009007">
    <property type="term" value="F:site-specific DNA-methyltransferase (adenine-specific) activity"/>
    <property type="evidence" value="ECO:0007669"/>
    <property type="project" value="UniProtKB-EC"/>
</dbReference>
<protein>
    <recommendedName>
        <fullName evidence="2">site-specific DNA-methyltransferase (adenine-specific)</fullName>
        <ecNumber evidence="2">2.1.1.72</ecNumber>
    </recommendedName>
</protein>
<dbReference type="EC" id="2.1.1.72" evidence="2"/>
<keyword evidence="11" id="KW-1185">Reference proteome</keyword>
<evidence type="ECO:0000256" key="7">
    <source>
        <dbReference type="ARBA" id="ARBA00047942"/>
    </source>
</evidence>